<evidence type="ECO:0000256" key="1">
    <source>
        <dbReference type="ARBA" id="ARBA00022692"/>
    </source>
</evidence>
<accession>A0A8J3X0C0</accession>
<keyword evidence="6" id="KW-0472">Membrane</keyword>
<dbReference type="SMART" id="SM00304">
    <property type="entry name" value="HAMP"/>
    <property type="match status" value="2"/>
</dbReference>
<evidence type="ECO:0000256" key="3">
    <source>
        <dbReference type="ARBA" id="ARBA00023224"/>
    </source>
</evidence>
<dbReference type="PROSITE" id="PS50885">
    <property type="entry name" value="HAMP"/>
    <property type="match status" value="1"/>
</dbReference>
<dbReference type="Pfam" id="PF00672">
    <property type="entry name" value="HAMP"/>
    <property type="match status" value="1"/>
</dbReference>
<feature type="domain" description="HAMP" evidence="8">
    <location>
        <begin position="228"/>
        <end position="280"/>
    </location>
</feature>
<dbReference type="Gene3D" id="1.10.287.950">
    <property type="entry name" value="Methyl-accepting chemotaxis protein"/>
    <property type="match status" value="1"/>
</dbReference>
<evidence type="ECO:0000259" key="7">
    <source>
        <dbReference type="PROSITE" id="PS50111"/>
    </source>
</evidence>
<evidence type="ECO:0000256" key="2">
    <source>
        <dbReference type="ARBA" id="ARBA00022989"/>
    </source>
</evidence>
<feature type="transmembrane region" description="Helical" evidence="6">
    <location>
        <begin position="27"/>
        <end position="46"/>
    </location>
</feature>
<dbReference type="EMBL" id="BOON01000027">
    <property type="protein sequence ID" value="GII23225.1"/>
    <property type="molecule type" value="Genomic_DNA"/>
</dbReference>
<feature type="domain" description="Methyl-accepting transducer" evidence="7">
    <location>
        <begin position="285"/>
        <end position="528"/>
    </location>
</feature>
<dbReference type="AlphaFoldDB" id="A0A8J3X0C0"/>
<dbReference type="PROSITE" id="PS50111">
    <property type="entry name" value="CHEMOTAXIS_TRANSDUC_2"/>
    <property type="match status" value="1"/>
</dbReference>
<dbReference type="RefSeq" id="WP_239088223.1">
    <property type="nucleotide sequence ID" value="NZ_BOON01000027.1"/>
</dbReference>
<dbReference type="GO" id="GO:0007165">
    <property type="term" value="P:signal transduction"/>
    <property type="evidence" value="ECO:0007669"/>
    <property type="project" value="UniProtKB-KW"/>
</dbReference>
<dbReference type="GO" id="GO:0004888">
    <property type="term" value="F:transmembrane signaling receptor activity"/>
    <property type="evidence" value="ECO:0007669"/>
    <property type="project" value="InterPro"/>
</dbReference>
<evidence type="ECO:0000256" key="5">
    <source>
        <dbReference type="PROSITE-ProRule" id="PRU00284"/>
    </source>
</evidence>
<keyword evidence="10" id="KW-1185">Reference proteome</keyword>
<protein>
    <recommendedName>
        <fullName evidence="11">Methyl-accepting chemotaxis protein</fullName>
    </recommendedName>
</protein>
<dbReference type="GO" id="GO:0006935">
    <property type="term" value="P:chemotaxis"/>
    <property type="evidence" value="ECO:0007669"/>
    <property type="project" value="InterPro"/>
</dbReference>
<evidence type="ECO:0008006" key="11">
    <source>
        <dbReference type="Google" id="ProtNLM"/>
    </source>
</evidence>
<proteinExistence type="inferred from homology"/>
<name>A0A8J3X0C0_9ACTN</name>
<dbReference type="PANTHER" id="PTHR32089">
    <property type="entry name" value="METHYL-ACCEPTING CHEMOTAXIS PROTEIN MCPB"/>
    <property type="match status" value="1"/>
</dbReference>
<dbReference type="InterPro" id="IPR004090">
    <property type="entry name" value="Chemotax_Me-accpt_rcpt"/>
</dbReference>
<sequence>MSGTGDGAGRRNVVSRWFADRTVRTKIISLFVTLAVVALPSCGVIVTSMANLSGAASDLYNTGVAQTARVGEIRQSYSQLGADVTNIWTPAPGSKEFDATVAGLQAGDAAVDQALAKYTSGVTTGREQAVAKFKADLVSYRQIRDQQVIPSLRAGDAGKARDVWSTTFAAANKAIADDLDALGAIEKNLAGVRHAEAKAAYTSALTTLATVLVLGLGLCFALALYVARLIVGTVRKVSYVAEGLAAGDLTRSSDVDDRDELGQMARSLDAATNNLREAIGTVAANSQRLASSSEDMSGVSARIAASAEESSTQAGLVSAAAGQVSGNVSTVATSAEEMGASIREIAHNATEAARVAAGAVSGAETATATVARLGESSVEIGNVVKVITSIAEQTNLLALNATIEAARAGEAGKGFAVVATEVKDLAEETAKATEDISRRVQAIQADSTAAVEAIAHIAEVIREINGFQATIASAVEEQTVTTNEMSRSVAEAATGATDIASNITGVASAAHTTSEGVNDARRTADELARMSGELQQLVRRFTI</sequence>
<keyword evidence="3 5" id="KW-0807">Transducer</keyword>
<evidence type="ECO:0000313" key="9">
    <source>
        <dbReference type="EMBL" id="GII23225.1"/>
    </source>
</evidence>
<dbReference type="Pfam" id="PF12729">
    <property type="entry name" value="4HB_MCP_1"/>
    <property type="match status" value="1"/>
</dbReference>
<evidence type="ECO:0000256" key="6">
    <source>
        <dbReference type="SAM" id="Phobius"/>
    </source>
</evidence>
<dbReference type="Proteomes" id="UP000599074">
    <property type="component" value="Unassembled WGS sequence"/>
</dbReference>
<comment type="similarity">
    <text evidence="4">Belongs to the methyl-accepting chemotaxis (MCP) protein family.</text>
</comment>
<evidence type="ECO:0000313" key="10">
    <source>
        <dbReference type="Proteomes" id="UP000599074"/>
    </source>
</evidence>
<organism evidence="9 10">
    <name type="scientific">Planosporangium mesophilum</name>
    <dbReference type="NCBI Taxonomy" id="689768"/>
    <lineage>
        <taxon>Bacteria</taxon>
        <taxon>Bacillati</taxon>
        <taxon>Actinomycetota</taxon>
        <taxon>Actinomycetes</taxon>
        <taxon>Micromonosporales</taxon>
        <taxon>Micromonosporaceae</taxon>
        <taxon>Planosporangium</taxon>
    </lineage>
</organism>
<keyword evidence="2 6" id="KW-1133">Transmembrane helix</keyword>
<dbReference type="InterPro" id="IPR024478">
    <property type="entry name" value="HlyB_4HB_MCP"/>
</dbReference>
<gene>
    <name evidence="9" type="ORF">Pme01_28220</name>
</gene>
<reference evidence="9" key="1">
    <citation type="submission" date="2021-01" db="EMBL/GenBank/DDBJ databases">
        <title>Whole genome shotgun sequence of Planosporangium mesophilum NBRC 109066.</title>
        <authorList>
            <person name="Komaki H."/>
            <person name="Tamura T."/>
        </authorList>
    </citation>
    <scope>NUCLEOTIDE SEQUENCE</scope>
    <source>
        <strain evidence="9">NBRC 109066</strain>
    </source>
</reference>
<dbReference type="InterPro" id="IPR004089">
    <property type="entry name" value="MCPsignal_dom"/>
</dbReference>
<dbReference type="SMART" id="SM00283">
    <property type="entry name" value="MA"/>
    <property type="match status" value="1"/>
</dbReference>
<dbReference type="CDD" id="cd06225">
    <property type="entry name" value="HAMP"/>
    <property type="match status" value="1"/>
</dbReference>
<dbReference type="PRINTS" id="PR00260">
    <property type="entry name" value="CHEMTRNSDUCR"/>
</dbReference>
<dbReference type="GO" id="GO:0016020">
    <property type="term" value="C:membrane"/>
    <property type="evidence" value="ECO:0007669"/>
    <property type="project" value="InterPro"/>
</dbReference>
<comment type="caution">
    <text evidence="9">The sequence shown here is derived from an EMBL/GenBank/DDBJ whole genome shotgun (WGS) entry which is preliminary data.</text>
</comment>
<dbReference type="PANTHER" id="PTHR32089:SF112">
    <property type="entry name" value="LYSOZYME-LIKE PROTEIN-RELATED"/>
    <property type="match status" value="1"/>
</dbReference>
<evidence type="ECO:0000259" key="8">
    <source>
        <dbReference type="PROSITE" id="PS50885"/>
    </source>
</evidence>
<keyword evidence="1 6" id="KW-0812">Transmembrane</keyword>
<dbReference type="SUPFAM" id="SSF58104">
    <property type="entry name" value="Methyl-accepting chemotaxis protein (MCP) signaling domain"/>
    <property type="match status" value="1"/>
</dbReference>
<feature type="transmembrane region" description="Helical" evidence="6">
    <location>
        <begin position="203"/>
        <end position="227"/>
    </location>
</feature>
<dbReference type="Pfam" id="PF00015">
    <property type="entry name" value="MCPsignal"/>
    <property type="match status" value="1"/>
</dbReference>
<dbReference type="InterPro" id="IPR003660">
    <property type="entry name" value="HAMP_dom"/>
</dbReference>
<evidence type="ECO:0000256" key="4">
    <source>
        <dbReference type="ARBA" id="ARBA00029447"/>
    </source>
</evidence>